<organism evidence="4 5">
    <name type="scientific">Nocardia otitidiscaviarum</name>
    <dbReference type="NCBI Taxonomy" id="1823"/>
    <lineage>
        <taxon>Bacteria</taxon>
        <taxon>Bacillati</taxon>
        <taxon>Actinomycetota</taxon>
        <taxon>Actinomycetes</taxon>
        <taxon>Mycobacteriales</taxon>
        <taxon>Nocardiaceae</taxon>
        <taxon>Nocardia</taxon>
    </lineage>
</organism>
<dbReference type="STRING" id="1406858.GCA_000710895_00318"/>
<feature type="transmembrane region" description="Helical" evidence="1">
    <location>
        <begin position="222"/>
        <end position="242"/>
    </location>
</feature>
<protein>
    <submittedName>
        <fullName evidence="4">Predicted membrane protein (DUF2207)</fullName>
    </submittedName>
</protein>
<feature type="chain" id="PRO_5016979550" evidence="2">
    <location>
        <begin position="26"/>
        <end position="532"/>
    </location>
</feature>
<evidence type="ECO:0000256" key="1">
    <source>
        <dbReference type="SAM" id="Phobius"/>
    </source>
</evidence>
<feature type="transmembrane region" description="Helical" evidence="1">
    <location>
        <begin position="408"/>
        <end position="427"/>
    </location>
</feature>
<keyword evidence="1" id="KW-0472">Membrane</keyword>
<dbReference type="OrthoDB" id="143710at2"/>
<evidence type="ECO:0000313" key="5">
    <source>
        <dbReference type="Proteomes" id="UP000255467"/>
    </source>
</evidence>
<feature type="domain" description="Predicted membrane protein YciQ-like C-terminal" evidence="3">
    <location>
        <begin position="270"/>
        <end position="485"/>
    </location>
</feature>
<gene>
    <name evidence="4" type="ORF">NCTC1934_01959</name>
</gene>
<dbReference type="AlphaFoldDB" id="A0A378YF81"/>
<reference evidence="4 5" key="1">
    <citation type="submission" date="2018-06" db="EMBL/GenBank/DDBJ databases">
        <authorList>
            <consortium name="Pathogen Informatics"/>
            <person name="Doyle S."/>
        </authorList>
    </citation>
    <scope>NUCLEOTIDE SEQUENCE [LARGE SCALE GENOMIC DNA]</scope>
    <source>
        <strain evidence="4 5">NCTC1934</strain>
    </source>
</reference>
<dbReference type="InterPro" id="IPR048389">
    <property type="entry name" value="YciQ-like_C"/>
</dbReference>
<name>A0A378YF81_9NOCA</name>
<feature type="signal peptide" evidence="2">
    <location>
        <begin position="1"/>
        <end position="25"/>
    </location>
</feature>
<keyword evidence="1" id="KW-0812">Transmembrane</keyword>
<dbReference type="RefSeq" id="WP_039808657.1">
    <property type="nucleotide sequence ID" value="NZ_UGRY01000002.1"/>
</dbReference>
<feature type="transmembrane region" description="Helical" evidence="1">
    <location>
        <begin position="383"/>
        <end position="402"/>
    </location>
</feature>
<dbReference type="Pfam" id="PF20990">
    <property type="entry name" value="DUF2207_C"/>
    <property type="match status" value="1"/>
</dbReference>
<keyword evidence="2" id="KW-0732">Signal</keyword>
<evidence type="ECO:0000256" key="2">
    <source>
        <dbReference type="SAM" id="SignalP"/>
    </source>
</evidence>
<dbReference type="EMBL" id="UGRY01000002">
    <property type="protein sequence ID" value="SUA75190.1"/>
    <property type="molecule type" value="Genomic_DNA"/>
</dbReference>
<proteinExistence type="predicted"/>
<evidence type="ECO:0000313" key="4">
    <source>
        <dbReference type="EMBL" id="SUA75190.1"/>
    </source>
</evidence>
<keyword evidence="5" id="KW-1185">Reference proteome</keyword>
<evidence type="ECO:0000259" key="3">
    <source>
        <dbReference type="Pfam" id="PF20990"/>
    </source>
</evidence>
<accession>A0A378YF81</accession>
<dbReference type="Proteomes" id="UP000255467">
    <property type="component" value="Unassembled WGS sequence"/>
</dbReference>
<sequence>MQIFRGGLVVALLALLGLLAPAAQAQPAPDGVRIVADVDLGDDGLLRVTETVTVPEGEEFRQVLPLRVQVSESVARTFRVTDVRSAGAGEATVADDRFTITARPGESTFEYTVHNTVSDTTGAQVFHWTGVLNTDVASVVATVSSPDFRMGVTKCTIGPPGQPQDCADIRVEPDGFAHLEKTDLRKGDVIDVTLQLPPGTVAANADIDDADAPGPFSVTTPVLAAFAVQLLGVAVAAGFVVWSRRQATPQQAEAVDPLLREGNRVLFTSPAGVLPGTAGLLLDGYVDPRDLAATVVDLAVRRYLWVTAIDDTDWRITRVNPADGQLTDHERAVYAALLPEGSESVLLSELRGSLDATAVRKALVADAVAQGLYVDRARRGTEFWLGVGLVAVGAAATVGLALGPGHALVGVAIALGGVAALLLPRYLPARTAAGRELTDRVRGMQRALDALSREQIPPPDQELVFSRALPFAVAAGRTDHWTRAFRDLNPNSDGRPGLYWFGGFERDRDLYRFAGHFPYFITVLEGLFTPGK</sequence>
<keyword evidence="1" id="KW-1133">Transmembrane helix</keyword>